<keyword evidence="3" id="KW-1185">Reference proteome</keyword>
<gene>
    <name evidence="2" type="ORF">GGR27_000808</name>
</gene>
<evidence type="ECO:0000313" key="3">
    <source>
        <dbReference type="Proteomes" id="UP000770785"/>
    </source>
</evidence>
<dbReference type="RefSeq" id="WP_168036083.1">
    <property type="nucleotide sequence ID" value="NZ_JAATJH010000001.1"/>
</dbReference>
<dbReference type="Proteomes" id="UP000770785">
    <property type="component" value="Unassembled WGS sequence"/>
</dbReference>
<comment type="caution">
    <text evidence="2">The sequence shown here is derived from an EMBL/GenBank/DDBJ whole genome shotgun (WGS) entry which is preliminary data.</text>
</comment>
<sequence length="195" mass="20970">MIKATRQHLPLVIVLIVVAAAARLLPHPPNFVPTGAMAIFGAAALPKRWLMFLVPLVAFYVSDLALNNLVYAEYFEGLYFGISPFVYLGLGLMILVGAGLLRNQTFSWLRIGGAAVGATLVFFLVSNFGVWVGGLMYPKTAAGLLSAYVAGLPFLLNSLLANLVFSGALFGVSKAVGIFKEEREGTLAYERATRK</sequence>
<keyword evidence="1" id="KW-1133">Transmembrane helix</keyword>
<name>A0ABX0X851_9BACT</name>
<feature type="transmembrane region" description="Helical" evidence="1">
    <location>
        <begin position="107"/>
        <end position="132"/>
    </location>
</feature>
<reference evidence="2 3" key="1">
    <citation type="submission" date="2020-03" db="EMBL/GenBank/DDBJ databases">
        <title>Genomic Encyclopedia of Type Strains, Phase IV (KMG-IV): sequencing the most valuable type-strain genomes for metagenomic binning, comparative biology and taxonomic classification.</title>
        <authorList>
            <person name="Goeker M."/>
        </authorList>
    </citation>
    <scope>NUCLEOTIDE SEQUENCE [LARGE SCALE GENOMIC DNA]</scope>
    <source>
        <strain evidence="2 3">DSM 105096</strain>
    </source>
</reference>
<dbReference type="Pfam" id="PF20221">
    <property type="entry name" value="DUF6580"/>
    <property type="match status" value="1"/>
</dbReference>
<organism evidence="2 3">
    <name type="scientific">Neolewinella antarctica</name>
    <dbReference type="NCBI Taxonomy" id="442734"/>
    <lineage>
        <taxon>Bacteria</taxon>
        <taxon>Pseudomonadati</taxon>
        <taxon>Bacteroidota</taxon>
        <taxon>Saprospiria</taxon>
        <taxon>Saprospirales</taxon>
        <taxon>Lewinellaceae</taxon>
        <taxon>Neolewinella</taxon>
    </lineage>
</organism>
<protein>
    <recommendedName>
        <fullName evidence="4">ECF transporter S component</fullName>
    </recommendedName>
</protein>
<evidence type="ECO:0008006" key="4">
    <source>
        <dbReference type="Google" id="ProtNLM"/>
    </source>
</evidence>
<dbReference type="EMBL" id="JAATJH010000001">
    <property type="protein sequence ID" value="NJC25327.1"/>
    <property type="molecule type" value="Genomic_DNA"/>
</dbReference>
<feature type="transmembrane region" description="Helical" evidence="1">
    <location>
        <begin position="48"/>
        <end position="66"/>
    </location>
</feature>
<keyword evidence="1" id="KW-0812">Transmembrane</keyword>
<evidence type="ECO:0000256" key="1">
    <source>
        <dbReference type="SAM" id="Phobius"/>
    </source>
</evidence>
<feature type="transmembrane region" description="Helical" evidence="1">
    <location>
        <begin position="78"/>
        <end position="101"/>
    </location>
</feature>
<feature type="transmembrane region" description="Helical" evidence="1">
    <location>
        <begin position="144"/>
        <end position="165"/>
    </location>
</feature>
<proteinExistence type="predicted"/>
<keyword evidence="1" id="KW-0472">Membrane</keyword>
<dbReference type="InterPro" id="IPR046487">
    <property type="entry name" value="DUF6580"/>
</dbReference>
<evidence type="ECO:0000313" key="2">
    <source>
        <dbReference type="EMBL" id="NJC25327.1"/>
    </source>
</evidence>
<accession>A0ABX0X851</accession>